<dbReference type="EMBL" id="AE007870">
    <property type="protein sequence ID" value="AAK90375.1"/>
    <property type="molecule type" value="Genomic_DNA"/>
</dbReference>
<reference evidence="1 2" key="2">
    <citation type="journal article" date="2001" name="Science">
        <title>Genome sequence of the plant pathogen and biotechnology agent Agrobacterium tumefaciens C58.</title>
        <authorList>
            <person name="Goodner B."/>
            <person name="Hinkle G."/>
            <person name="Gattung S."/>
            <person name="Miller N."/>
            <person name="Blanchard M."/>
            <person name="Qurollo B."/>
            <person name="Goldman B.S."/>
            <person name="Cao Y."/>
            <person name="Askenazi M."/>
            <person name="Halling C."/>
            <person name="Mullin L."/>
            <person name="Houmiel K."/>
            <person name="Gordon J."/>
            <person name="Vaudin M."/>
            <person name="Iartchouk O."/>
            <person name="Epp A."/>
            <person name="Liu F."/>
            <person name="Wollam C."/>
            <person name="Allinger M."/>
            <person name="Doughty D."/>
            <person name="Scott C."/>
            <person name="Lappas C."/>
            <person name="Markelz B."/>
            <person name="Flanagan C."/>
            <person name="Crowell C."/>
            <person name="Gurson J."/>
            <person name="Lomo C."/>
            <person name="Sear C."/>
            <person name="Strub G."/>
            <person name="Cielo C."/>
            <person name="Slater S."/>
        </authorList>
    </citation>
    <scope>NUCLEOTIDE SEQUENCE [LARGE SCALE GENOMIC DNA]</scope>
    <source>
        <strain evidence="2">C58 / ATCC 33970</strain>
    </source>
</reference>
<dbReference type="AlphaFoldDB" id="A9CEI8"/>
<proteinExistence type="predicted"/>
<dbReference type="EnsemblBacteria" id="AAK90375">
    <property type="protein sequence ID" value="AAK90375"/>
    <property type="gene ID" value="Atu3007"/>
</dbReference>
<gene>
    <name evidence="1" type="ordered locus">Atu3007</name>
</gene>
<dbReference type="STRING" id="176299.Atu3007"/>
<dbReference type="Proteomes" id="UP000000813">
    <property type="component" value="Chromosome linear"/>
</dbReference>
<protein>
    <submittedName>
        <fullName evidence="1">Uncharacterized protein</fullName>
    </submittedName>
</protein>
<sequence>MTMSALVVPSFFYRKFLTIAALFKNNKRWRQPDEWIRVHVFFPVTSVDGERLTRVVMRRGEANNYEYRALNEEEKEEMFCDLAW</sequence>
<dbReference type="HOGENOM" id="CLU_2520230_0_0_5"/>
<dbReference type="KEGG" id="atu:Atu3007"/>
<organism evidence="1 2">
    <name type="scientific">Agrobacterium fabrum (strain C58 / ATCC 33970)</name>
    <name type="common">Agrobacterium tumefaciens (strain C58)</name>
    <dbReference type="NCBI Taxonomy" id="176299"/>
    <lineage>
        <taxon>Bacteria</taxon>
        <taxon>Pseudomonadati</taxon>
        <taxon>Pseudomonadota</taxon>
        <taxon>Alphaproteobacteria</taxon>
        <taxon>Hyphomicrobiales</taxon>
        <taxon>Rhizobiaceae</taxon>
        <taxon>Rhizobium/Agrobacterium group</taxon>
        <taxon>Agrobacterium</taxon>
        <taxon>Agrobacterium tumefaciens complex</taxon>
    </lineage>
</organism>
<name>A9CEI8_AGRFC</name>
<accession>A9CEI8</accession>
<dbReference type="BioCyc" id="AGRO:ATU3007-MONOMER"/>
<keyword evidence="2" id="KW-1185">Reference proteome</keyword>
<dbReference type="PIR" id="E98356">
    <property type="entry name" value="E98356"/>
</dbReference>
<dbReference type="PIR" id="AI2925">
    <property type="entry name" value="AI2925"/>
</dbReference>
<reference evidence="1 2" key="1">
    <citation type="journal article" date="2001" name="Science">
        <title>The genome of the natural genetic engineer Agrobacterium tumefaciens C58.</title>
        <authorList>
            <person name="Wood D.W."/>
            <person name="Setubal J.C."/>
            <person name="Kaul R."/>
            <person name="Monks D.E."/>
            <person name="Kitajima J.P."/>
            <person name="Okura V.K."/>
            <person name="Zhou Y."/>
            <person name="Chen L."/>
            <person name="Wood G.E."/>
            <person name="Almeida N.F.Jr."/>
            <person name="Woo L."/>
            <person name="Chen Y."/>
            <person name="Paulsen I.T."/>
            <person name="Eisen J.A."/>
            <person name="Karp P.D."/>
            <person name="Bovee D.Sr."/>
            <person name="Chapman P."/>
            <person name="Clendenning J."/>
            <person name="Deatherage G."/>
            <person name="Gillet W."/>
            <person name="Grant C."/>
            <person name="Kutyavin T."/>
            <person name="Levy R."/>
            <person name="Li M.J."/>
            <person name="McClelland E."/>
            <person name="Palmieri A."/>
            <person name="Raymond C."/>
            <person name="Rouse G."/>
            <person name="Saenphimmachak C."/>
            <person name="Wu Z."/>
            <person name="Romero P."/>
            <person name="Gordon D."/>
            <person name="Zhang S."/>
            <person name="Yoo H."/>
            <person name="Tao Y."/>
            <person name="Biddle P."/>
            <person name="Jung M."/>
            <person name="Krespan W."/>
            <person name="Perry M."/>
            <person name="Gordon-Kamm B."/>
            <person name="Liao L."/>
            <person name="Kim S."/>
            <person name="Hendrick C."/>
            <person name="Zhao Z.Y."/>
            <person name="Dolan M."/>
            <person name="Chumley F."/>
            <person name="Tingey S.V."/>
            <person name="Tomb J.F."/>
            <person name="Gordon M.P."/>
            <person name="Olson M.V."/>
            <person name="Nester E.W."/>
        </authorList>
    </citation>
    <scope>NUCLEOTIDE SEQUENCE [LARGE SCALE GENOMIC DNA]</scope>
    <source>
        <strain evidence="2">C58 / ATCC 33970</strain>
    </source>
</reference>
<evidence type="ECO:0000313" key="1">
    <source>
        <dbReference type="EMBL" id="AAK90375.1"/>
    </source>
</evidence>
<evidence type="ECO:0000313" key="2">
    <source>
        <dbReference type="Proteomes" id="UP000000813"/>
    </source>
</evidence>